<dbReference type="EMBL" id="JAPUUL010000289">
    <property type="protein sequence ID" value="KAJ8131443.1"/>
    <property type="molecule type" value="Genomic_DNA"/>
</dbReference>
<organism evidence="1 2">
    <name type="scientific">Lasiodiplodia mahajangana</name>
    <dbReference type="NCBI Taxonomy" id="1108764"/>
    <lineage>
        <taxon>Eukaryota</taxon>
        <taxon>Fungi</taxon>
        <taxon>Dikarya</taxon>
        <taxon>Ascomycota</taxon>
        <taxon>Pezizomycotina</taxon>
        <taxon>Dothideomycetes</taxon>
        <taxon>Dothideomycetes incertae sedis</taxon>
        <taxon>Botryosphaeriales</taxon>
        <taxon>Botryosphaeriaceae</taxon>
        <taxon>Lasiodiplodia</taxon>
    </lineage>
</organism>
<evidence type="ECO:0000313" key="2">
    <source>
        <dbReference type="Proteomes" id="UP001153332"/>
    </source>
</evidence>
<gene>
    <name evidence="1" type="ORF">O1611_g2182</name>
</gene>
<reference evidence="1" key="1">
    <citation type="submission" date="2022-12" db="EMBL/GenBank/DDBJ databases">
        <title>Genome Sequence of Lasiodiplodia mahajangana.</title>
        <authorList>
            <person name="Buettner E."/>
        </authorList>
    </citation>
    <scope>NUCLEOTIDE SEQUENCE</scope>
    <source>
        <strain evidence="1">VT137</strain>
    </source>
</reference>
<dbReference type="Proteomes" id="UP001153332">
    <property type="component" value="Unassembled WGS sequence"/>
</dbReference>
<evidence type="ECO:0000313" key="1">
    <source>
        <dbReference type="EMBL" id="KAJ8131443.1"/>
    </source>
</evidence>
<accession>A0ACC2JVY8</accession>
<proteinExistence type="predicted"/>
<keyword evidence="2" id="KW-1185">Reference proteome</keyword>
<name>A0ACC2JVY8_9PEZI</name>
<sequence>MGAAPKCNIPSVQSENKSAILALAQPTAKFGCTCEYTESAAKRIAICIRRSLLGSPIDVLDLHSRLEAIPTLLSHSLDVLDGLLGHSTDVPIANALATQQLENLRRQAAAYSRTASCLHQRAQASAQLLSDTLSLREQTIAKNQANSTSSLSKSTYWITIMGLLYLPTSLVAILVACKEGNSAGACYDETPGSISTSACMVFSAKKQIAHSDLERAT</sequence>
<protein>
    <submittedName>
        <fullName evidence="1">Uncharacterized protein</fullName>
    </submittedName>
</protein>
<comment type="caution">
    <text evidence="1">The sequence shown here is derived from an EMBL/GenBank/DDBJ whole genome shotgun (WGS) entry which is preliminary data.</text>
</comment>